<evidence type="ECO:0000313" key="2">
    <source>
        <dbReference type="EMBL" id="KKD34666.1"/>
    </source>
</evidence>
<evidence type="ECO:0000313" key="3">
    <source>
        <dbReference type="Proteomes" id="UP000033607"/>
    </source>
</evidence>
<dbReference type="RefSeq" id="WP_046282229.1">
    <property type="nucleotide sequence ID" value="NZ_LATL02000185.1"/>
</dbReference>
<dbReference type="Proteomes" id="UP000033607">
    <property type="component" value="Unassembled WGS sequence"/>
</dbReference>
<dbReference type="Gene3D" id="1.20.210.10">
    <property type="entry name" value="Cytochrome c oxidase-like, subunit I domain"/>
    <property type="match status" value="1"/>
</dbReference>
<dbReference type="AlphaFoldDB" id="A0A0F5Y6W0"/>
<gene>
    <name evidence="2" type="ORF">WN50_29685</name>
</gene>
<feature type="transmembrane region" description="Helical" evidence="1">
    <location>
        <begin position="153"/>
        <end position="174"/>
    </location>
</feature>
<keyword evidence="1" id="KW-0812">Transmembrane</keyword>
<feature type="transmembrane region" description="Helical" evidence="1">
    <location>
        <begin position="63"/>
        <end position="82"/>
    </location>
</feature>
<evidence type="ECO:0000256" key="1">
    <source>
        <dbReference type="SAM" id="Phobius"/>
    </source>
</evidence>
<comment type="caution">
    <text evidence="2">The sequence shown here is derived from an EMBL/GenBank/DDBJ whole genome shotgun (WGS) entry which is preliminary data.</text>
</comment>
<dbReference type="InterPro" id="IPR025067">
    <property type="entry name" value="DUF4079"/>
</dbReference>
<keyword evidence="1" id="KW-1133">Transmembrane helix</keyword>
<evidence type="ECO:0008006" key="4">
    <source>
        <dbReference type="Google" id="ProtNLM"/>
    </source>
</evidence>
<dbReference type="InterPro" id="IPR037185">
    <property type="entry name" value="EmrE-like"/>
</dbReference>
<feature type="transmembrane region" description="Helical" evidence="1">
    <location>
        <begin position="6"/>
        <end position="27"/>
    </location>
</feature>
<dbReference type="SUPFAM" id="SSF103481">
    <property type="entry name" value="Multidrug resistance efflux transporter EmrE"/>
    <property type="match status" value="1"/>
</dbReference>
<organism evidence="2 3">
    <name type="scientific">Limnoraphis robusta CS-951</name>
    <dbReference type="NCBI Taxonomy" id="1637645"/>
    <lineage>
        <taxon>Bacteria</taxon>
        <taxon>Bacillati</taxon>
        <taxon>Cyanobacteriota</taxon>
        <taxon>Cyanophyceae</taxon>
        <taxon>Oscillatoriophycideae</taxon>
        <taxon>Oscillatoriales</taxon>
        <taxon>Sirenicapillariaceae</taxon>
        <taxon>Limnoraphis</taxon>
    </lineage>
</organism>
<protein>
    <recommendedName>
        <fullName evidence="4">DUF4079 domain-containing protein</fullName>
    </recommendedName>
</protein>
<dbReference type="InterPro" id="IPR036927">
    <property type="entry name" value="Cyt_c_oxase-like_su1_sf"/>
</dbReference>
<name>A0A0F5Y6W0_9CYAN</name>
<accession>A0A0F5Y6W0</accession>
<feature type="transmembrane region" description="Helical" evidence="1">
    <location>
        <begin position="122"/>
        <end position="141"/>
    </location>
</feature>
<dbReference type="OrthoDB" id="507684at2"/>
<feature type="transmembrane region" description="Helical" evidence="1">
    <location>
        <begin position="94"/>
        <end position="115"/>
    </location>
</feature>
<sequence length="259" mass="29367">MNTIDIMALLHPALAVGIVFPIIGMVVSRAWQTRQRRIETQENKQKSKIPPTVGREHLEVGRWLTSSVVGVTLIAIAYSIYFKGVFKELTPEKTPQAILIILIFAVTIASLVFLYKAKPSQPLWRGVFATLTGIGLVILGSQDGVFRRGYEWYVSHYYFGMIAALLMVISLAIVPEIYKNKKWRIAHTALNCIALLLFFGQGITGARDLLEIPLSWQQQHLYQCDWNNKTCPSQQSQILEVFPTQPINLSQEERDIRPQ</sequence>
<dbReference type="Pfam" id="PF13301">
    <property type="entry name" value="DUF4079"/>
    <property type="match status" value="1"/>
</dbReference>
<keyword evidence="1" id="KW-0472">Membrane</keyword>
<dbReference type="PATRIC" id="fig|1637645.4.peg.3690"/>
<proteinExistence type="predicted"/>
<dbReference type="EMBL" id="LATL02000185">
    <property type="protein sequence ID" value="KKD34666.1"/>
    <property type="molecule type" value="Genomic_DNA"/>
</dbReference>
<reference evidence="2 3" key="1">
    <citation type="submission" date="2015-06" db="EMBL/GenBank/DDBJ databases">
        <title>Draft genome assembly of filamentous brackish cyanobacterium Limnoraphis robusta strain CS-951.</title>
        <authorList>
            <person name="Willis A."/>
            <person name="Parks M."/>
            <person name="Burford M.A."/>
        </authorList>
    </citation>
    <scope>NUCLEOTIDE SEQUENCE [LARGE SCALE GENOMIC DNA]</scope>
    <source>
        <strain evidence="2 3">CS-951</strain>
    </source>
</reference>